<feature type="region of interest" description="Disordered" evidence="1">
    <location>
        <begin position="380"/>
        <end position="421"/>
    </location>
</feature>
<proteinExistence type="predicted"/>
<dbReference type="GO" id="GO:0016301">
    <property type="term" value="F:kinase activity"/>
    <property type="evidence" value="ECO:0007669"/>
    <property type="project" value="UniProtKB-KW"/>
</dbReference>
<name>A0A246GA14_9FLAO</name>
<protein>
    <submittedName>
        <fullName evidence="3">Histidine kinase</fullName>
    </submittedName>
</protein>
<keyword evidence="3" id="KW-0418">Kinase</keyword>
<dbReference type="EMBL" id="MTCY01000024">
    <property type="protein sequence ID" value="OWP76653.1"/>
    <property type="molecule type" value="Genomic_DNA"/>
</dbReference>
<dbReference type="Gene3D" id="1.25.40.10">
    <property type="entry name" value="Tetratricopeptide repeat domain"/>
    <property type="match status" value="1"/>
</dbReference>
<organism evidence="3 4">
    <name type="scientific">Flavobacterium columnare</name>
    <dbReference type="NCBI Taxonomy" id="996"/>
    <lineage>
        <taxon>Bacteria</taxon>
        <taxon>Pseudomonadati</taxon>
        <taxon>Bacteroidota</taxon>
        <taxon>Flavobacteriia</taxon>
        <taxon>Flavobacteriales</taxon>
        <taxon>Flavobacteriaceae</taxon>
        <taxon>Flavobacterium</taxon>
    </lineage>
</organism>
<dbReference type="PANTHER" id="PTHR48098">
    <property type="entry name" value="ENTEROCHELIN ESTERASE-RELATED"/>
    <property type="match status" value="1"/>
</dbReference>
<dbReference type="SUPFAM" id="SSF53474">
    <property type="entry name" value="alpha/beta-Hydrolases"/>
    <property type="match status" value="1"/>
</dbReference>
<dbReference type="Gene3D" id="3.40.50.1820">
    <property type="entry name" value="alpha/beta hydrolase"/>
    <property type="match status" value="1"/>
</dbReference>
<keyword evidence="2" id="KW-0732">Signal</keyword>
<feature type="chain" id="PRO_5012173569" evidence="2">
    <location>
        <begin position="19"/>
        <end position="421"/>
    </location>
</feature>
<evidence type="ECO:0000256" key="2">
    <source>
        <dbReference type="SAM" id="SignalP"/>
    </source>
</evidence>
<feature type="compositionally biased region" description="Basic residues" evidence="1">
    <location>
        <begin position="380"/>
        <end position="390"/>
    </location>
</feature>
<feature type="compositionally biased region" description="Polar residues" evidence="1">
    <location>
        <begin position="402"/>
        <end position="411"/>
    </location>
</feature>
<keyword evidence="3" id="KW-0808">Transferase</keyword>
<accession>A0A246GA14</accession>
<dbReference type="AlphaFoldDB" id="A0A246GA14"/>
<comment type="caution">
    <text evidence="3">The sequence shown here is derived from an EMBL/GenBank/DDBJ whole genome shotgun (WGS) entry which is preliminary data.</text>
</comment>
<feature type="compositionally biased region" description="Basic and acidic residues" evidence="1">
    <location>
        <begin position="412"/>
        <end position="421"/>
    </location>
</feature>
<dbReference type="InterPro" id="IPR050583">
    <property type="entry name" value="Mycobacterial_A85_antigen"/>
</dbReference>
<dbReference type="InterPro" id="IPR029058">
    <property type="entry name" value="AB_hydrolase_fold"/>
</dbReference>
<dbReference type="PANTHER" id="PTHR48098:SF6">
    <property type="entry name" value="FERRI-BACILLIBACTIN ESTERASE BESA"/>
    <property type="match status" value="1"/>
</dbReference>
<gene>
    <name evidence="3" type="ORF">BWK62_09185</name>
</gene>
<dbReference type="OrthoDB" id="1142077at2"/>
<evidence type="ECO:0000313" key="3">
    <source>
        <dbReference type="EMBL" id="OWP76653.1"/>
    </source>
</evidence>
<dbReference type="Pfam" id="PF00756">
    <property type="entry name" value="Esterase"/>
    <property type="match status" value="1"/>
</dbReference>
<evidence type="ECO:0000256" key="1">
    <source>
        <dbReference type="SAM" id="MobiDB-lite"/>
    </source>
</evidence>
<evidence type="ECO:0000313" key="4">
    <source>
        <dbReference type="Proteomes" id="UP000198034"/>
    </source>
</evidence>
<dbReference type="InterPro" id="IPR000801">
    <property type="entry name" value="Esterase-like"/>
</dbReference>
<dbReference type="Proteomes" id="UP000198034">
    <property type="component" value="Unassembled WGS sequence"/>
</dbReference>
<feature type="signal peptide" evidence="2">
    <location>
        <begin position="1"/>
        <end position="18"/>
    </location>
</feature>
<reference evidence="3 4" key="1">
    <citation type="journal article" date="2017" name="Infect. Genet. Evol.">
        <title>Comparative genome analysis of fish pathogen Flavobacterium columnare reveals extensive sequence diversity within the species.</title>
        <authorList>
            <person name="Kayansamruaj P."/>
            <person name="Dong H.T."/>
            <person name="Hirono I."/>
            <person name="Kondo H."/>
            <person name="Senapin S."/>
            <person name="Rodkhum C."/>
        </authorList>
    </citation>
    <scope>NUCLEOTIDE SEQUENCE [LARGE SCALE GENOMIC DNA]</scope>
    <source>
        <strain evidence="3 4">1214</strain>
    </source>
</reference>
<sequence length="421" mass="48625">MKNFIWAFAFFCSLTLSSQTTVDHFFSAKLNTKRDITVKLPTSYGSNPERAYPMILVLDADFLFSSFESTLKYGNYWDDLPEVILVGINQNKNNERYDDSQFDPAEGLPSKTGANFFEFIGTELLPHLEKKYRIAPFRIIAGMDVTAGFLNAYLYKENPIFDGYISISPELANGMEGMVAQRLSETKKPIFYYQATSDGDLKKFQKNIRTLNQNIQTIKNDLLNYKFDDFKGLAHYGIAPNAIPSALYHFFGIYQPITAMEYQDKISLLKEGFVDYLNKKYEVIEKSLGVKTNIRFSDMKAIETAIKKNEAWYEYELLAQISGQQYEKTMLYEYHMGMYWEKRGEIKKALKFYQDSFNKLEIGDITKDFMMNKAEELKAKLPKKNKMKGGKAKDTKTEENSLETPSETSTEPVKEENKKEN</sequence>
<dbReference type="InterPro" id="IPR011990">
    <property type="entry name" value="TPR-like_helical_dom_sf"/>
</dbReference>